<name>A0A4Q8BA00_9ACTN</name>
<keyword evidence="10" id="KW-1185">Reference proteome</keyword>
<dbReference type="PROSITE" id="PS51191">
    <property type="entry name" value="FEMABX"/>
    <property type="match status" value="1"/>
</dbReference>
<dbReference type="InterPro" id="IPR038740">
    <property type="entry name" value="BioF2-like_GNAT_dom"/>
</dbReference>
<keyword evidence="5" id="KW-0012">Acyltransferase</keyword>
<dbReference type="GO" id="GO:0016755">
    <property type="term" value="F:aminoacyltransferase activity"/>
    <property type="evidence" value="ECO:0007669"/>
    <property type="project" value="InterPro"/>
</dbReference>
<dbReference type="SUPFAM" id="SSF55729">
    <property type="entry name" value="Acyl-CoA N-acyltransferases (Nat)"/>
    <property type="match status" value="1"/>
</dbReference>
<dbReference type="PANTHER" id="PTHR36174">
    <property type="entry name" value="LIPID II:GLYCINE GLYCYLTRANSFERASE"/>
    <property type="match status" value="1"/>
</dbReference>
<evidence type="ECO:0000256" key="4">
    <source>
        <dbReference type="ARBA" id="ARBA00022984"/>
    </source>
</evidence>
<comment type="similarity">
    <text evidence="1">Belongs to the FemABX family.</text>
</comment>
<dbReference type="Proteomes" id="UP000294114">
    <property type="component" value="Unassembled WGS sequence"/>
</dbReference>
<dbReference type="InterPro" id="IPR016181">
    <property type="entry name" value="Acyl_CoA_acyltransferase"/>
</dbReference>
<reference evidence="9 10" key="1">
    <citation type="submission" date="2019-02" db="EMBL/GenBank/DDBJ databases">
        <title>Sequencing the genomes of 1000 actinobacteria strains.</title>
        <authorList>
            <person name="Klenk H.-P."/>
        </authorList>
    </citation>
    <scope>NUCLEOTIDE SEQUENCE [LARGE SCALE GENOMIC DNA]</scope>
    <source>
        <strain evidence="9 10">DSM 45612</strain>
    </source>
</reference>
<dbReference type="GO" id="GO:0008360">
    <property type="term" value="P:regulation of cell shape"/>
    <property type="evidence" value="ECO:0007669"/>
    <property type="project" value="UniProtKB-KW"/>
</dbReference>
<evidence type="ECO:0000313" key="9">
    <source>
        <dbReference type="EMBL" id="RZU74594.1"/>
    </source>
</evidence>
<organism evidence="9 10">
    <name type="scientific">Micromonospora kangleipakensis</name>
    <dbReference type="NCBI Taxonomy" id="1077942"/>
    <lineage>
        <taxon>Bacteria</taxon>
        <taxon>Bacillati</taxon>
        <taxon>Actinomycetota</taxon>
        <taxon>Actinomycetes</taxon>
        <taxon>Micromonosporales</taxon>
        <taxon>Micromonosporaceae</taxon>
        <taxon>Micromonospora</taxon>
    </lineage>
</organism>
<dbReference type="Gene3D" id="3.40.630.30">
    <property type="match status" value="1"/>
</dbReference>
<evidence type="ECO:0000313" key="10">
    <source>
        <dbReference type="Proteomes" id="UP000294114"/>
    </source>
</evidence>
<evidence type="ECO:0000259" key="8">
    <source>
        <dbReference type="Pfam" id="PF13480"/>
    </source>
</evidence>
<accession>A0A4Q8BA00</accession>
<feature type="domain" description="BioF2-like acetyltransferase" evidence="8">
    <location>
        <begin position="161"/>
        <end position="301"/>
    </location>
</feature>
<dbReference type="EMBL" id="SHLD01000001">
    <property type="protein sequence ID" value="RZU74594.1"/>
    <property type="molecule type" value="Genomic_DNA"/>
</dbReference>
<keyword evidence="2 9" id="KW-0808">Transferase</keyword>
<dbReference type="GO" id="GO:0009252">
    <property type="term" value="P:peptidoglycan biosynthetic process"/>
    <property type="evidence" value="ECO:0007669"/>
    <property type="project" value="UniProtKB-KW"/>
</dbReference>
<evidence type="ECO:0000256" key="2">
    <source>
        <dbReference type="ARBA" id="ARBA00022679"/>
    </source>
</evidence>
<proteinExistence type="inferred from homology"/>
<keyword evidence="4" id="KW-0573">Peptidoglycan synthesis</keyword>
<evidence type="ECO:0000256" key="7">
    <source>
        <dbReference type="SAM" id="MobiDB-lite"/>
    </source>
</evidence>
<dbReference type="OrthoDB" id="9785911at2"/>
<dbReference type="PANTHER" id="PTHR36174:SF1">
    <property type="entry name" value="LIPID II:GLYCINE GLYCYLTRANSFERASE"/>
    <property type="match status" value="1"/>
</dbReference>
<dbReference type="RefSeq" id="WP_130333966.1">
    <property type="nucleotide sequence ID" value="NZ_SHLD01000001.1"/>
</dbReference>
<dbReference type="InterPro" id="IPR003447">
    <property type="entry name" value="FEMABX"/>
</dbReference>
<sequence>MRISLWDARDPETASEWRSRCANWPAREVFADPAYVRLFATERDQPLAAFAETDSGFILYPFVLRPIAAPHLCGQSRPSFDITSAYGYAGAFTSGATDVDAKSFWSAFDELCRERRVIAEFTRLSLFESERLAPPALMTQKLTNVVVDLRMPEDQLWREFESKVRRNVNKATRSGVQIEVDEDGRRLTDFVRIYTDTMRRRQAAENYYFPRSFFEAIVRDLPGQFTFFHALHDGRVISTELVLVSGLSLYFYLGGTDEAFFDLRPNELLKFEVMRWGRARGKERYVLGGGYAPDDGIFRYKKAFAPQGLLPYHVASRVLDAERYESLVRAHLAEGRRRDEAWQPDDSFFPTYRRPLPSSRPEGD</sequence>
<evidence type="ECO:0000256" key="1">
    <source>
        <dbReference type="ARBA" id="ARBA00009943"/>
    </source>
</evidence>
<keyword evidence="3" id="KW-0133">Cell shape</keyword>
<gene>
    <name evidence="9" type="ORF">EV384_3069</name>
</gene>
<dbReference type="GO" id="GO:0071555">
    <property type="term" value="P:cell wall organization"/>
    <property type="evidence" value="ECO:0007669"/>
    <property type="project" value="UniProtKB-KW"/>
</dbReference>
<evidence type="ECO:0000256" key="3">
    <source>
        <dbReference type="ARBA" id="ARBA00022960"/>
    </source>
</evidence>
<dbReference type="AlphaFoldDB" id="A0A4Q8BA00"/>
<keyword evidence="6" id="KW-0961">Cell wall biogenesis/degradation</keyword>
<comment type="caution">
    <text evidence="9">The sequence shown here is derived from an EMBL/GenBank/DDBJ whole genome shotgun (WGS) entry which is preliminary data.</text>
</comment>
<feature type="region of interest" description="Disordered" evidence="7">
    <location>
        <begin position="342"/>
        <end position="364"/>
    </location>
</feature>
<protein>
    <submittedName>
        <fullName evidence="9">Acetyltransferase (GNAT) family protein</fullName>
    </submittedName>
</protein>
<evidence type="ECO:0000256" key="5">
    <source>
        <dbReference type="ARBA" id="ARBA00023315"/>
    </source>
</evidence>
<dbReference type="InterPro" id="IPR050644">
    <property type="entry name" value="PG_Glycine_Bridge_Synth"/>
</dbReference>
<evidence type="ECO:0000256" key="6">
    <source>
        <dbReference type="ARBA" id="ARBA00023316"/>
    </source>
</evidence>
<dbReference type="Pfam" id="PF13480">
    <property type="entry name" value="Acetyltransf_6"/>
    <property type="match status" value="1"/>
</dbReference>